<gene>
    <name evidence="1" type="ORF">GWK47_001927</name>
</gene>
<keyword evidence="2" id="KW-1185">Reference proteome</keyword>
<evidence type="ECO:0000313" key="1">
    <source>
        <dbReference type="EMBL" id="KAG0713151.1"/>
    </source>
</evidence>
<dbReference type="AlphaFoldDB" id="A0A8J4XRA0"/>
<reference evidence="1" key="1">
    <citation type="submission" date="2020-07" db="EMBL/GenBank/DDBJ databases">
        <title>The High-quality genome of the commercially important snow crab, Chionoecetes opilio.</title>
        <authorList>
            <person name="Jeong J.-H."/>
            <person name="Ryu S."/>
        </authorList>
    </citation>
    <scope>NUCLEOTIDE SEQUENCE</scope>
    <source>
        <strain evidence="1">MADBK_172401_WGS</strain>
        <tissue evidence="1">Digestive gland</tissue>
    </source>
</reference>
<protein>
    <submittedName>
        <fullName evidence="1">Uncharacterized protein</fullName>
    </submittedName>
</protein>
<name>A0A8J4XRA0_CHIOP</name>
<dbReference type="EMBL" id="JACEEZ010021739">
    <property type="protein sequence ID" value="KAG0713151.1"/>
    <property type="molecule type" value="Genomic_DNA"/>
</dbReference>
<organism evidence="1 2">
    <name type="scientific">Chionoecetes opilio</name>
    <name type="common">Atlantic snow crab</name>
    <name type="synonym">Cancer opilio</name>
    <dbReference type="NCBI Taxonomy" id="41210"/>
    <lineage>
        <taxon>Eukaryota</taxon>
        <taxon>Metazoa</taxon>
        <taxon>Ecdysozoa</taxon>
        <taxon>Arthropoda</taxon>
        <taxon>Crustacea</taxon>
        <taxon>Multicrustacea</taxon>
        <taxon>Malacostraca</taxon>
        <taxon>Eumalacostraca</taxon>
        <taxon>Eucarida</taxon>
        <taxon>Decapoda</taxon>
        <taxon>Pleocyemata</taxon>
        <taxon>Brachyura</taxon>
        <taxon>Eubrachyura</taxon>
        <taxon>Majoidea</taxon>
        <taxon>Majidae</taxon>
        <taxon>Chionoecetes</taxon>
    </lineage>
</organism>
<comment type="caution">
    <text evidence="1">The sequence shown here is derived from an EMBL/GenBank/DDBJ whole genome shotgun (WGS) entry which is preliminary data.</text>
</comment>
<proteinExistence type="predicted"/>
<evidence type="ECO:0000313" key="2">
    <source>
        <dbReference type="Proteomes" id="UP000770661"/>
    </source>
</evidence>
<sequence length="142" mass="16548">MASQRRRKYNLSITLEKELYVNMPGMLVHLTPVQIRNDRSTNYTAVKLVTVWVMMKVEKKVRNGSRRWKKMPVLLEYSFSSPYIINPNEMFEYYFPPAGVPHPNPTLMYPNQVPPVPSNALMTRGFPLKCSDNYLSRAHLVD</sequence>
<accession>A0A8J4XRA0</accession>
<dbReference type="Proteomes" id="UP000770661">
    <property type="component" value="Unassembled WGS sequence"/>
</dbReference>